<evidence type="ECO:0000313" key="2">
    <source>
        <dbReference type="EMBL" id="SDM07745.1"/>
    </source>
</evidence>
<sequence length="133" mass="13644">MLQRLRQHRPLRTLVPGLVALAWLVALLAGVPTRQAVQPLADSSTAALHEVCLGAVPGADAPAAAPDHSAGHQHHADPGCVLCLALGDAPGLALAPQRPPAPDTQRPAQGRSAAHTAWRALAPLPARGPPLRA</sequence>
<name>A0A1G9QBJ9_9BURK</name>
<dbReference type="RefSeq" id="WP_091566788.1">
    <property type="nucleotide sequence ID" value="NZ_FNHP01000002.1"/>
</dbReference>
<proteinExistence type="predicted"/>
<accession>A0A1G9QBJ9</accession>
<organism evidence="2 3">
    <name type="scientific">Oryzisolibacter propanilivorax</name>
    <dbReference type="NCBI Taxonomy" id="1527607"/>
    <lineage>
        <taxon>Bacteria</taxon>
        <taxon>Pseudomonadati</taxon>
        <taxon>Pseudomonadota</taxon>
        <taxon>Betaproteobacteria</taxon>
        <taxon>Burkholderiales</taxon>
        <taxon>Comamonadaceae</taxon>
        <taxon>Oryzisolibacter</taxon>
    </lineage>
</organism>
<protein>
    <recommendedName>
        <fullName evidence="4">DUF2946 domain-containing protein</fullName>
    </recommendedName>
</protein>
<keyword evidence="3" id="KW-1185">Reference proteome</keyword>
<feature type="region of interest" description="Disordered" evidence="1">
    <location>
        <begin position="93"/>
        <end position="133"/>
    </location>
</feature>
<dbReference type="Proteomes" id="UP000198552">
    <property type="component" value="Unassembled WGS sequence"/>
</dbReference>
<evidence type="ECO:0000313" key="3">
    <source>
        <dbReference type="Proteomes" id="UP000198552"/>
    </source>
</evidence>
<reference evidence="3" key="1">
    <citation type="submission" date="2016-10" db="EMBL/GenBank/DDBJ databases">
        <authorList>
            <person name="Varghese N."/>
            <person name="Submissions S."/>
        </authorList>
    </citation>
    <scope>NUCLEOTIDE SEQUENCE [LARGE SCALE GENOMIC DNA]</scope>
    <source>
        <strain evidence="3">EPL6</strain>
    </source>
</reference>
<gene>
    <name evidence="2" type="ORF">SAMN05428957_102160</name>
</gene>
<dbReference type="AlphaFoldDB" id="A0A1G9QBJ9"/>
<dbReference type="STRING" id="1527607.SAMN05428957_102160"/>
<evidence type="ECO:0000256" key="1">
    <source>
        <dbReference type="SAM" id="MobiDB-lite"/>
    </source>
</evidence>
<dbReference type="EMBL" id="FNHP01000002">
    <property type="protein sequence ID" value="SDM07745.1"/>
    <property type="molecule type" value="Genomic_DNA"/>
</dbReference>
<evidence type="ECO:0008006" key="4">
    <source>
        <dbReference type="Google" id="ProtNLM"/>
    </source>
</evidence>